<dbReference type="AlphaFoldDB" id="A0A6L7F1V9"/>
<name>A0A6L7F1V9_9ACTN</name>
<dbReference type="EMBL" id="WUEK01000012">
    <property type="protein sequence ID" value="MXG91359.1"/>
    <property type="molecule type" value="Genomic_DNA"/>
</dbReference>
<organism evidence="1 2">
    <name type="scientific">Nocardioides flavescens</name>
    <dbReference type="NCBI Taxonomy" id="2691959"/>
    <lineage>
        <taxon>Bacteria</taxon>
        <taxon>Bacillati</taxon>
        <taxon>Actinomycetota</taxon>
        <taxon>Actinomycetes</taxon>
        <taxon>Propionibacteriales</taxon>
        <taxon>Nocardioidaceae</taxon>
        <taxon>Nocardioides</taxon>
    </lineage>
</organism>
<gene>
    <name evidence="1" type="ORF">GRQ65_17560</name>
</gene>
<evidence type="ECO:0000313" key="2">
    <source>
        <dbReference type="Proteomes" id="UP000473325"/>
    </source>
</evidence>
<comment type="caution">
    <text evidence="1">The sequence shown here is derived from an EMBL/GenBank/DDBJ whole genome shotgun (WGS) entry which is preliminary data.</text>
</comment>
<dbReference type="RefSeq" id="WP_160879296.1">
    <property type="nucleotide sequence ID" value="NZ_WUEK01000012.1"/>
</dbReference>
<sequence>MADPTDPSEEELLVLVRTVWEQRDPVPTGLVARMQAAATLAAEAEAGGLDLELMLLVERSEDLAGTRGAPGAAYTMRFSHAGLELLVRLAGARLDGWVVPPVPVTVTVQRAVRHGWADVATLAVGATGRFELPDLAPGLLRLRLEPGTGAPAFQTPAFEL</sequence>
<protein>
    <submittedName>
        <fullName evidence="1">Uncharacterized protein</fullName>
    </submittedName>
</protein>
<proteinExistence type="predicted"/>
<accession>A0A6L7F1V9</accession>
<dbReference type="Proteomes" id="UP000473325">
    <property type="component" value="Unassembled WGS sequence"/>
</dbReference>
<keyword evidence="2" id="KW-1185">Reference proteome</keyword>
<evidence type="ECO:0000313" key="1">
    <source>
        <dbReference type="EMBL" id="MXG91359.1"/>
    </source>
</evidence>
<reference evidence="1 2" key="1">
    <citation type="submission" date="2019-12" db="EMBL/GenBank/DDBJ databases">
        <authorList>
            <person name="Kun Z."/>
        </authorList>
    </citation>
    <scope>NUCLEOTIDE SEQUENCE [LARGE SCALE GENOMIC DNA]</scope>
    <source>
        <strain evidence="1 2">YIM 123512</strain>
    </source>
</reference>